<dbReference type="SUPFAM" id="SSF81665">
    <property type="entry name" value="Calcium ATPase, transmembrane domain M"/>
    <property type="match status" value="1"/>
</dbReference>
<dbReference type="Pfam" id="PF13246">
    <property type="entry name" value="Cation_ATPase"/>
    <property type="match status" value="1"/>
</dbReference>
<evidence type="ECO:0000256" key="5">
    <source>
        <dbReference type="ARBA" id="ARBA00022967"/>
    </source>
</evidence>
<dbReference type="InterPro" id="IPR023214">
    <property type="entry name" value="HAD_sf"/>
</dbReference>
<evidence type="ECO:0000256" key="6">
    <source>
        <dbReference type="ARBA" id="ARBA00022989"/>
    </source>
</evidence>
<dbReference type="GO" id="GO:0030007">
    <property type="term" value="P:intracellular potassium ion homeostasis"/>
    <property type="evidence" value="ECO:0007669"/>
    <property type="project" value="TreeGrafter"/>
</dbReference>
<evidence type="ECO:0000256" key="4">
    <source>
        <dbReference type="ARBA" id="ARBA00022840"/>
    </source>
</evidence>
<feature type="domain" description="Cation-transporting P-type ATPase C-terminal" evidence="10">
    <location>
        <begin position="1016"/>
        <end position="1201"/>
    </location>
</feature>
<dbReference type="Pfam" id="PF00690">
    <property type="entry name" value="Cation_ATPase_N"/>
    <property type="match status" value="1"/>
</dbReference>
<feature type="transmembrane region" description="Helical" evidence="8">
    <location>
        <begin position="1147"/>
        <end position="1165"/>
    </location>
</feature>
<feature type="transmembrane region" description="Helical" evidence="8">
    <location>
        <begin position="1069"/>
        <end position="1087"/>
    </location>
</feature>
<dbReference type="EMBL" id="HACM01000496">
    <property type="protein sequence ID" value="CRZ00938.1"/>
    <property type="molecule type" value="Transcribed_RNA"/>
</dbReference>
<keyword evidence="2 8" id="KW-0812">Transmembrane</keyword>
<dbReference type="PRINTS" id="PR00119">
    <property type="entry name" value="CATATPASE"/>
</dbReference>
<evidence type="ECO:0008006" key="13">
    <source>
        <dbReference type="Google" id="ProtNLM"/>
    </source>
</evidence>
<dbReference type="InterPro" id="IPR036412">
    <property type="entry name" value="HAD-like_sf"/>
</dbReference>
<feature type="domain" description="P-type ATPase A" evidence="9">
    <location>
        <begin position="360"/>
        <end position="469"/>
    </location>
</feature>
<comment type="subcellular location">
    <subcellularLocation>
        <location evidence="1">Membrane</location>
        <topology evidence="1">Multi-pass membrane protein</topology>
    </subcellularLocation>
</comment>
<dbReference type="InterPro" id="IPR006068">
    <property type="entry name" value="ATPase_P-typ_cation-transptr_C"/>
</dbReference>
<dbReference type="Gene3D" id="3.40.50.1000">
    <property type="entry name" value="HAD superfamily/HAD-like"/>
    <property type="match status" value="1"/>
</dbReference>
<accession>A0A0H5QFV6</accession>
<dbReference type="GO" id="GO:1902600">
    <property type="term" value="P:proton transmembrane transport"/>
    <property type="evidence" value="ECO:0007669"/>
    <property type="project" value="TreeGrafter"/>
</dbReference>
<evidence type="ECO:0000256" key="7">
    <source>
        <dbReference type="ARBA" id="ARBA00023136"/>
    </source>
</evidence>
<protein>
    <recommendedName>
        <fullName evidence="13">Cation-transporting P-type ATPase N-terminal domain-containing protein</fullName>
    </recommendedName>
</protein>
<evidence type="ECO:0000259" key="10">
    <source>
        <dbReference type="Pfam" id="PF00689"/>
    </source>
</evidence>
<evidence type="ECO:0000256" key="3">
    <source>
        <dbReference type="ARBA" id="ARBA00022741"/>
    </source>
</evidence>
<organism evidence="12">
    <name type="scientific">Spongospora subterranea</name>
    <dbReference type="NCBI Taxonomy" id="70186"/>
    <lineage>
        <taxon>Eukaryota</taxon>
        <taxon>Sar</taxon>
        <taxon>Rhizaria</taxon>
        <taxon>Endomyxa</taxon>
        <taxon>Phytomyxea</taxon>
        <taxon>Plasmodiophorida</taxon>
        <taxon>Plasmodiophoridae</taxon>
        <taxon>Spongospora</taxon>
    </lineage>
</organism>
<dbReference type="Pfam" id="PF00689">
    <property type="entry name" value="Cation_ATPase_C"/>
    <property type="match status" value="1"/>
</dbReference>
<feature type="transmembrane region" description="Helical" evidence="8">
    <location>
        <begin position="486"/>
        <end position="509"/>
    </location>
</feature>
<dbReference type="InterPro" id="IPR023299">
    <property type="entry name" value="ATPase_P-typ_cyto_dom_N"/>
</dbReference>
<dbReference type="GO" id="GO:0036376">
    <property type="term" value="P:sodium ion export across plasma membrane"/>
    <property type="evidence" value="ECO:0007669"/>
    <property type="project" value="TreeGrafter"/>
</dbReference>
<dbReference type="PRINTS" id="PR00121">
    <property type="entry name" value="NAKATPASE"/>
</dbReference>
<dbReference type="SFLD" id="SFLDF00027">
    <property type="entry name" value="p-type_atpase"/>
    <property type="match status" value="1"/>
</dbReference>
<dbReference type="GO" id="GO:0016887">
    <property type="term" value="F:ATP hydrolysis activity"/>
    <property type="evidence" value="ECO:0007669"/>
    <property type="project" value="InterPro"/>
</dbReference>
<feature type="transmembrane region" description="Helical" evidence="8">
    <location>
        <begin position="1107"/>
        <end position="1126"/>
    </location>
</feature>
<dbReference type="SUPFAM" id="SSF81653">
    <property type="entry name" value="Calcium ATPase, transduction domain A"/>
    <property type="match status" value="1"/>
</dbReference>
<feature type="domain" description="Cation-transporting P-type ATPase N-terminal" evidence="11">
    <location>
        <begin position="264"/>
        <end position="312"/>
    </location>
</feature>
<dbReference type="SFLD" id="SFLDS00003">
    <property type="entry name" value="Haloacid_Dehalogenase"/>
    <property type="match status" value="1"/>
</dbReference>
<dbReference type="Gene3D" id="3.40.1110.10">
    <property type="entry name" value="Calcium-transporting ATPase, cytoplasmic domain N"/>
    <property type="match status" value="1"/>
</dbReference>
<dbReference type="SFLD" id="SFLDG00002">
    <property type="entry name" value="C1.7:_P-type_atpase_like"/>
    <property type="match status" value="1"/>
</dbReference>
<dbReference type="GO" id="GO:0005524">
    <property type="term" value="F:ATP binding"/>
    <property type="evidence" value="ECO:0007669"/>
    <property type="project" value="UniProtKB-KW"/>
</dbReference>
<dbReference type="InterPro" id="IPR004014">
    <property type="entry name" value="ATPase_P-typ_cation-transptr_N"/>
</dbReference>
<dbReference type="SUPFAM" id="SSF56784">
    <property type="entry name" value="HAD-like"/>
    <property type="match status" value="1"/>
</dbReference>
<dbReference type="GO" id="GO:0005886">
    <property type="term" value="C:plasma membrane"/>
    <property type="evidence" value="ECO:0007669"/>
    <property type="project" value="TreeGrafter"/>
</dbReference>
<dbReference type="Gene3D" id="2.70.150.10">
    <property type="entry name" value="Calcium-transporting ATPase, cytoplasmic transduction domain A"/>
    <property type="match status" value="1"/>
</dbReference>
<name>A0A0H5QFV6_9EUKA</name>
<keyword evidence="7 8" id="KW-0472">Membrane</keyword>
<evidence type="ECO:0000256" key="2">
    <source>
        <dbReference type="ARBA" id="ARBA00022692"/>
    </source>
</evidence>
<evidence type="ECO:0000256" key="8">
    <source>
        <dbReference type="SAM" id="Phobius"/>
    </source>
</evidence>
<dbReference type="PROSITE" id="PS00154">
    <property type="entry name" value="ATPASE_E1_E2"/>
    <property type="match status" value="1"/>
</dbReference>
<dbReference type="PANTHER" id="PTHR43294:SF20">
    <property type="entry name" value="P-TYPE ATPASE"/>
    <property type="match status" value="1"/>
</dbReference>
<dbReference type="SUPFAM" id="SSF81660">
    <property type="entry name" value="Metal cation-transporting ATPase, ATP-binding domain N"/>
    <property type="match status" value="1"/>
</dbReference>
<dbReference type="Pfam" id="PF00702">
    <property type="entry name" value="Hydrolase"/>
    <property type="match status" value="1"/>
</dbReference>
<dbReference type="NCBIfam" id="TIGR01494">
    <property type="entry name" value="ATPase_P-type"/>
    <property type="match status" value="1"/>
</dbReference>
<dbReference type="InterPro" id="IPR008250">
    <property type="entry name" value="ATPase_P-typ_transduc_dom_A_sf"/>
</dbReference>
<dbReference type="InterPro" id="IPR059000">
    <property type="entry name" value="ATPase_P-type_domA"/>
</dbReference>
<dbReference type="Gene3D" id="1.20.1110.10">
    <property type="entry name" value="Calcium-transporting ATPase, transmembrane domain"/>
    <property type="match status" value="1"/>
</dbReference>
<keyword evidence="4" id="KW-0067">ATP-binding</keyword>
<keyword evidence="3" id="KW-0547">Nucleotide-binding</keyword>
<evidence type="ECO:0000313" key="12">
    <source>
        <dbReference type="EMBL" id="CRZ00938.1"/>
    </source>
</evidence>
<dbReference type="Pfam" id="PF00122">
    <property type="entry name" value="E1-E2_ATPase"/>
    <property type="match status" value="1"/>
</dbReference>
<dbReference type="GO" id="GO:1990573">
    <property type="term" value="P:potassium ion import across plasma membrane"/>
    <property type="evidence" value="ECO:0007669"/>
    <property type="project" value="TreeGrafter"/>
</dbReference>
<evidence type="ECO:0000256" key="1">
    <source>
        <dbReference type="ARBA" id="ARBA00004141"/>
    </source>
</evidence>
<dbReference type="InterPro" id="IPR001757">
    <property type="entry name" value="P_typ_ATPase"/>
</dbReference>
<dbReference type="GO" id="GO:0006883">
    <property type="term" value="P:intracellular sodium ion homeostasis"/>
    <property type="evidence" value="ECO:0007669"/>
    <property type="project" value="TreeGrafter"/>
</dbReference>
<feature type="transmembrane region" description="Helical" evidence="8">
    <location>
        <begin position="521"/>
        <end position="541"/>
    </location>
</feature>
<sequence>TIAHPDNPDTATDSSTANLHCLKGAGAVTFPPKSVKQSRSLVNFQSFKFPTKRSPLRQASDAAARFLTKPSFSSSSSPQQPVIHEESLLVDDNKAALLEELKKAYPDHTPVDENVGKLSRIVGAVKQNIRKALNKYVPFCRPSERNDADQPSKKNLKNEKVWAAKPTLELTREFMKERMADLLKEAPDLITEVMEVLEALLESKTKPKRVSSECSMEEIQDSPMKDLEAKLTKVLQGVKRESRAQISTKLIQLVEDYEKSGVLQPNGLYDYDVKSLQEEHGSNVLDLPKSASFLKILWAAINSFFVLLLVAGCVALFSMKKPVDGGVMFAVMLFVIFMGTIPEYNASRQADLMDIEEPGNIQVIRNGGVRKIISESELVPGDIIYLETGQGVPADCRVFQSSDLKVVEASLTGEPKHLAKCDGAVAEMGEDCHTFDNLIMKGTHVSEGHGLAEVFGIGMNTRMGSIQEQLIMKERKSTPIMDKVEALVFAFVKVSVSVIVVLGVLLMALRRTPVPQSTQNRFLQVFMLMISLCIAVIPEGLPISCTLSLNKGRRAIQEECEARIRTMAAVESLSAVDVFCSDKTGTLTTGVMTAVEAYTFGQAIALNRGDLEASQSEKLDPLMTIAWLCNSAQLMDDGTFTGQATDVALARVAHEHRFRSGKDEILKKYTVKNVNTFNADRKTMSVVVEHNPSDTFFTSSLPLVALVKGSPGVILDKCDNILRPDGDVYPLSAEERSQLHQTVDNMSSKGQRVLALAYSCMRNQQDHSVNVENSLTFIGFFAIEDPLRDSVPGTIRRLKRAGIAVKMITGDMLLTAKAIATDAEIFEPLLHKAIKCIDLRAKQQVVDDIKSDLKLLGYKMRDGLSQEHRDEITAILTPDSTAESLNKKLIEALNDLDDLVEQTSVFAQARPEDKVTIVESLQRRGHIVAMTGDGVNDAPALKKADAGIAVSSATDLTKRIAPINLLSEDFSMVAVLIEQGRLVGENMGKAVYCMFGANPGELGPFFGGLFGLPASLDSLMVLWLNAFTDIFNIVPFANDRAPRDLMLDPPTPVSAPVLKGFHWAQILQINLLTTICALAIQMFSYSQDFGNLKGDTNDVHSELAERAYSVSSTAVMTFMTLSQLFFSYTCRDLTGSVIGPQFFTNRGMHIAVVVSGLLTAAVPYVPKLSGLLKMHVMPANVFTMAVALSLALPLGHEALKALFKIRFVKRCFGMISEQFVSDVENPASRSKLTLTEIDPLSDNAPHRH</sequence>
<dbReference type="InterPro" id="IPR050510">
    <property type="entry name" value="Cation_transp_ATPase_P-type"/>
</dbReference>
<feature type="transmembrane region" description="Helical" evidence="8">
    <location>
        <begin position="296"/>
        <end position="319"/>
    </location>
</feature>
<dbReference type="InterPro" id="IPR023298">
    <property type="entry name" value="ATPase_P-typ_TM_dom_sf"/>
</dbReference>
<feature type="non-terminal residue" evidence="12">
    <location>
        <position position="1"/>
    </location>
</feature>
<reference evidence="12" key="1">
    <citation type="submission" date="2015-04" db="EMBL/GenBank/DDBJ databases">
        <title>The genome sequence of the plant pathogenic Rhizarian Plasmodiophora brassicae reveals insights in its biotrophic life cycle and the origin of chitin synthesis.</title>
        <authorList>
            <person name="Schwelm A."/>
            <person name="Fogelqvist J."/>
            <person name="Knaust A."/>
            <person name="Julke S."/>
            <person name="Lilja T."/>
            <person name="Dhandapani V."/>
            <person name="Bonilla-Rosso G."/>
            <person name="Karlsson M."/>
            <person name="Shevchenko A."/>
            <person name="Choi S.R."/>
            <person name="Kim H.G."/>
            <person name="Park J.Y."/>
            <person name="Lim Y.P."/>
            <person name="Ludwig-Muller J."/>
            <person name="Dixelius C."/>
        </authorList>
    </citation>
    <scope>NUCLEOTIDE SEQUENCE</scope>
    <source>
        <tissue evidence="12">Potato root galls</tissue>
    </source>
</reference>
<keyword evidence="6 8" id="KW-1133">Transmembrane helix</keyword>
<dbReference type="AlphaFoldDB" id="A0A0H5QFV6"/>
<proteinExistence type="predicted"/>
<evidence type="ECO:0000259" key="11">
    <source>
        <dbReference type="Pfam" id="PF00690"/>
    </source>
</evidence>
<evidence type="ECO:0000259" key="9">
    <source>
        <dbReference type="Pfam" id="PF00122"/>
    </source>
</evidence>
<dbReference type="GO" id="GO:0005391">
    <property type="term" value="F:P-type sodium:potassium-exchanging transporter activity"/>
    <property type="evidence" value="ECO:0007669"/>
    <property type="project" value="TreeGrafter"/>
</dbReference>
<feature type="transmembrane region" description="Helical" evidence="8">
    <location>
        <begin position="1177"/>
        <end position="1196"/>
    </location>
</feature>
<dbReference type="PANTHER" id="PTHR43294">
    <property type="entry name" value="SODIUM/POTASSIUM-TRANSPORTING ATPASE SUBUNIT ALPHA"/>
    <property type="match status" value="1"/>
</dbReference>
<feature type="transmembrane region" description="Helical" evidence="8">
    <location>
        <begin position="325"/>
        <end position="344"/>
    </location>
</feature>
<dbReference type="InterPro" id="IPR018303">
    <property type="entry name" value="ATPase_P-typ_P_site"/>
</dbReference>
<keyword evidence="5" id="KW-1278">Translocase</keyword>
<dbReference type="InterPro" id="IPR044492">
    <property type="entry name" value="P_typ_ATPase_HD_dom"/>
</dbReference>